<name>A0A2P4XK36_9STRA</name>
<feature type="region of interest" description="Disordered" evidence="1">
    <location>
        <begin position="226"/>
        <end position="253"/>
    </location>
</feature>
<keyword evidence="3" id="KW-1185">Reference proteome</keyword>
<evidence type="ECO:0000313" key="2">
    <source>
        <dbReference type="EMBL" id="POM65920.1"/>
    </source>
</evidence>
<reference evidence="2 3" key="1">
    <citation type="journal article" date="2017" name="Genome Biol. Evol.">
        <title>Phytophthora megakarya and P. palmivora, closely related causal agents of cacao black pod rot, underwent increases in genome sizes and gene numbers by different mechanisms.</title>
        <authorList>
            <person name="Ali S.S."/>
            <person name="Shao J."/>
            <person name="Lary D.J."/>
            <person name="Kronmiller B."/>
            <person name="Shen D."/>
            <person name="Strem M.D."/>
            <person name="Amoako-Attah I."/>
            <person name="Akrofi A.Y."/>
            <person name="Begoude B.A."/>
            <person name="Ten Hoopen G.M."/>
            <person name="Coulibaly K."/>
            <person name="Kebe B.I."/>
            <person name="Melnick R.L."/>
            <person name="Guiltinan M.J."/>
            <person name="Tyler B.M."/>
            <person name="Meinhardt L.W."/>
            <person name="Bailey B.A."/>
        </authorList>
    </citation>
    <scope>NUCLEOTIDE SEQUENCE [LARGE SCALE GENOMIC DNA]</scope>
    <source>
        <strain evidence="3">sbr112.9</strain>
    </source>
</reference>
<dbReference type="EMBL" id="NCKW01009832">
    <property type="protein sequence ID" value="POM65920.1"/>
    <property type="molecule type" value="Genomic_DNA"/>
</dbReference>
<evidence type="ECO:0000256" key="1">
    <source>
        <dbReference type="SAM" id="MobiDB-lite"/>
    </source>
</evidence>
<evidence type="ECO:0008006" key="4">
    <source>
        <dbReference type="Google" id="ProtNLM"/>
    </source>
</evidence>
<gene>
    <name evidence="2" type="ORF">PHPALM_18294</name>
</gene>
<protein>
    <recommendedName>
        <fullName evidence="4">Aspartic protease</fullName>
    </recommendedName>
</protein>
<accession>A0A2P4XK36</accession>
<organism evidence="2 3">
    <name type="scientific">Phytophthora palmivora</name>
    <dbReference type="NCBI Taxonomy" id="4796"/>
    <lineage>
        <taxon>Eukaryota</taxon>
        <taxon>Sar</taxon>
        <taxon>Stramenopiles</taxon>
        <taxon>Oomycota</taxon>
        <taxon>Peronosporomycetes</taxon>
        <taxon>Peronosporales</taxon>
        <taxon>Peronosporaceae</taxon>
        <taxon>Phytophthora</taxon>
    </lineage>
</organism>
<dbReference type="Proteomes" id="UP000237271">
    <property type="component" value="Unassembled WGS sequence"/>
</dbReference>
<evidence type="ECO:0000313" key="3">
    <source>
        <dbReference type="Proteomes" id="UP000237271"/>
    </source>
</evidence>
<dbReference type="AlphaFoldDB" id="A0A2P4XK36"/>
<dbReference type="OrthoDB" id="127332at2759"/>
<comment type="caution">
    <text evidence="2">The sequence shown here is derived from an EMBL/GenBank/DDBJ whole genome shotgun (WGS) entry which is preliminary data.</text>
</comment>
<sequence length="315" mass="35131">MTEGRTKIKVTLAGTLVYYFDAWVGSRSGQEAILGMDFMVPAGIRLDLADGTLCLPDKVRIQLAGRRQLFSAHSSRLELGHDIEIPVADSVEVPIYPRRSDRQKLWITRGERWVPTLIKGLGRRSYLRITNLSNQPLTLFDDTWIGIWLSGDNIPRQAGFVSIERQEDAGLDDVTLGPMVERPRYGCPTQILTRQANHPKVATIQATNPKGELRVGPSEAGIKREEGREVDEVFTETPGNPEPDQTEMQPEDRDFLQTEDGKELPEADQVCIPEGGDLFAEDVESQMSVLPEVVTTTEKVTIDDFVKSSGRELIS</sequence>
<proteinExistence type="predicted"/>